<evidence type="ECO:0000256" key="3">
    <source>
        <dbReference type="ARBA" id="ARBA00005712"/>
    </source>
</evidence>
<comment type="similarity">
    <text evidence="3 15 16">Belongs to the ATPase epsilon chain family.</text>
</comment>
<evidence type="ECO:0000256" key="1">
    <source>
        <dbReference type="ARBA" id="ARBA00003543"/>
    </source>
</evidence>
<dbReference type="Pfam" id="PF02823">
    <property type="entry name" value="ATP-synt_DE_N"/>
    <property type="match status" value="1"/>
</dbReference>
<evidence type="ECO:0000256" key="5">
    <source>
        <dbReference type="ARBA" id="ARBA00014480"/>
    </source>
</evidence>
<evidence type="ECO:0000256" key="17">
    <source>
        <dbReference type="SAM" id="Coils"/>
    </source>
</evidence>
<evidence type="ECO:0000256" key="7">
    <source>
        <dbReference type="ARBA" id="ARBA00022475"/>
    </source>
</evidence>
<dbReference type="InterPro" id="IPR001469">
    <property type="entry name" value="ATP_synth_F1_dsu/esu"/>
</dbReference>
<keyword evidence="12 15" id="KW-0066">ATP synthesis</keyword>
<dbReference type="FunFam" id="1.20.5.440:FF:000001">
    <property type="entry name" value="ATP synthase epsilon chain"/>
    <property type="match status" value="1"/>
</dbReference>
<dbReference type="GO" id="GO:0046933">
    <property type="term" value="F:proton-transporting ATP synthase activity, rotational mechanism"/>
    <property type="evidence" value="ECO:0007669"/>
    <property type="project" value="UniProtKB-UniRule"/>
</dbReference>
<evidence type="ECO:0000256" key="8">
    <source>
        <dbReference type="ARBA" id="ARBA00022781"/>
    </source>
</evidence>
<dbReference type="InterPro" id="IPR020547">
    <property type="entry name" value="ATP_synth_F1_esu_C"/>
</dbReference>
<dbReference type="CDD" id="cd12152">
    <property type="entry name" value="F1-ATPase_delta"/>
    <property type="match status" value="1"/>
</dbReference>
<evidence type="ECO:0000256" key="11">
    <source>
        <dbReference type="ARBA" id="ARBA00023196"/>
    </source>
</evidence>
<keyword evidence="9 15" id="KW-0406">Ion transport</keyword>
<dbReference type="FunFam" id="2.60.15.10:FF:000001">
    <property type="entry name" value="ATP synthase epsilon chain"/>
    <property type="match status" value="1"/>
</dbReference>
<evidence type="ECO:0000256" key="12">
    <source>
        <dbReference type="ARBA" id="ARBA00023310"/>
    </source>
</evidence>
<evidence type="ECO:0000313" key="21">
    <source>
        <dbReference type="Proteomes" id="UP000242757"/>
    </source>
</evidence>
<comment type="subunit">
    <text evidence="4 15 16">F-type ATPases have 2 components, CF(1) - the catalytic core - and CF(0) - the membrane proton channel. CF(1) has five subunits: alpha(3), beta(3), gamma(1), delta(1), epsilon(1). CF(0) has three main subunits: a, b and c.</text>
</comment>
<dbReference type="GO" id="GO:0005524">
    <property type="term" value="F:ATP binding"/>
    <property type="evidence" value="ECO:0007669"/>
    <property type="project" value="UniProtKB-UniRule"/>
</dbReference>
<evidence type="ECO:0000256" key="2">
    <source>
        <dbReference type="ARBA" id="ARBA00004202"/>
    </source>
</evidence>
<dbReference type="NCBIfam" id="NF001847">
    <property type="entry name" value="PRK00571.1-4"/>
    <property type="match status" value="1"/>
</dbReference>
<comment type="subcellular location">
    <subcellularLocation>
        <location evidence="2 15">Cell membrane</location>
        <topology evidence="2 15">Peripheral membrane protein</topology>
    </subcellularLocation>
</comment>
<evidence type="ECO:0000313" key="20">
    <source>
        <dbReference type="EMBL" id="OXY80606.1"/>
    </source>
</evidence>
<keyword evidence="10 15" id="KW-0472">Membrane</keyword>
<evidence type="ECO:0000256" key="4">
    <source>
        <dbReference type="ARBA" id="ARBA00011648"/>
    </source>
</evidence>
<accession>A0A233RB40</accession>
<comment type="caution">
    <text evidence="20">The sequence shown here is derived from an EMBL/GenBank/DDBJ whole genome shotgun (WGS) entry which is preliminary data.</text>
</comment>
<keyword evidence="7 15" id="KW-1003">Cell membrane</keyword>
<dbReference type="SUPFAM" id="SSF46604">
    <property type="entry name" value="Epsilon subunit of F1F0-ATP synthase C-terminal domain"/>
    <property type="match status" value="1"/>
</dbReference>
<comment type="function">
    <text evidence="1 15">Produces ATP from ADP in the presence of a proton gradient across the membrane.</text>
</comment>
<evidence type="ECO:0000256" key="16">
    <source>
        <dbReference type="RuleBase" id="RU003656"/>
    </source>
</evidence>
<dbReference type="OrthoDB" id="9791445at2"/>
<evidence type="ECO:0000256" key="15">
    <source>
        <dbReference type="HAMAP-Rule" id="MF_00530"/>
    </source>
</evidence>
<organism evidence="20 21">
    <name type="scientific">Oceanimonas doudoroffii</name>
    <dbReference type="NCBI Taxonomy" id="84158"/>
    <lineage>
        <taxon>Bacteria</taxon>
        <taxon>Pseudomonadati</taxon>
        <taxon>Pseudomonadota</taxon>
        <taxon>Gammaproteobacteria</taxon>
        <taxon>Aeromonadales</taxon>
        <taxon>Aeromonadaceae</taxon>
        <taxon>Oceanimonas</taxon>
    </lineage>
</organism>
<keyword evidence="8 15" id="KW-0375">Hydrogen ion transport</keyword>
<keyword evidence="20" id="KW-0378">Hydrolase</keyword>
<name>A0A233RB40_9GAMM</name>
<dbReference type="Proteomes" id="UP000242757">
    <property type="component" value="Unassembled WGS sequence"/>
</dbReference>
<dbReference type="GO" id="GO:0016787">
    <property type="term" value="F:hydrolase activity"/>
    <property type="evidence" value="ECO:0007669"/>
    <property type="project" value="UniProtKB-KW"/>
</dbReference>
<feature type="domain" description="ATP synthase F1 complex delta/epsilon subunit N-terminal" evidence="19">
    <location>
        <begin position="6"/>
        <end position="85"/>
    </location>
</feature>
<evidence type="ECO:0000256" key="10">
    <source>
        <dbReference type="ARBA" id="ARBA00023136"/>
    </source>
</evidence>
<evidence type="ECO:0000259" key="18">
    <source>
        <dbReference type="Pfam" id="PF00401"/>
    </source>
</evidence>
<keyword evidence="6 15" id="KW-0813">Transport</keyword>
<keyword evidence="17" id="KW-0175">Coiled coil</keyword>
<dbReference type="AlphaFoldDB" id="A0A233RB40"/>
<evidence type="ECO:0000259" key="19">
    <source>
        <dbReference type="Pfam" id="PF02823"/>
    </source>
</evidence>
<proteinExistence type="inferred from homology"/>
<dbReference type="InterPro" id="IPR036771">
    <property type="entry name" value="ATPsynth_dsu/esu_N"/>
</dbReference>
<dbReference type="Pfam" id="PF00401">
    <property type="entry name" value="ATP-synt_DE"/>
    <property type="match status" value="1"/>
</dbReference>
<dbReference type="NCBIfam" id="TIGR01216">
    <property type="entry name" value="ATP_synt_epsi"/>
    <property type="match status" value="1"/>
</dbReference>
<dbReference type="Gene3D" id="1.20.5.440">
    <property type="entry name" value="ATP synthase delta/epsilon subunit, C-terminal domain"/>
    <property type="match status" value="1"/>
</dbReference>
<evidence type="ECO:0000256" key="9">
    <source>
        <dbReference type="ARBA" id="ARBA00023065"/>
    </source>
</evidence>
<keyword evidence="21" id="KW-1185">Reference proteome</keyword>
<dbReference type="InterPro" id="IPR036794">
    <property type="entry name" value="ATP_F1_dsu/esu_C_sf"/>
</dbReference>
<dbReference type="PANTHER" id="PTHR13822">
    <property type="entry name" value="ATP SYNTHASE DELTA/EPSILON CHAIN"/>
    <property type="match status" value="1"/>
</dbReference>
<dbReference type="GO" id="GO:0045259">
    <property type="term" value="C:proton-transporting ATP synthase complex"/>
    <property type="evidence" value="ECO:0007669"/>
    <property type="project" value="UniProtKB-KW"/>
</dbReference>
<evidence type="ECO:0000256" key="14">
    <source>
        <dbReference type="ARBA" id="ARBA00031795"/>
    </source>
</evidence>
<sequence>MAEYSFHLDIVSAEKRLFSGSVSAVTVSGSEGELGVRYGHAPLLTAIRPGLVQYVTKAGQQEVLYVSGGMLEVQGSSVMVLADTAIRAEDLDKAKAEEAKRSAEAKLQNSSHDVDYAEAAAELARAMAKLRVLQLVKKNVR</sequence>
<dbReference type="RefSeq" id="WP_094202003.1">
    <property type="nucleotide sequence ID" value="NZ_NBIM01000009.1"/>
</dbReference>
<dbReference type="SUPFAM" id="SSF51344">
    <property type="entry name" value="Epsilon subunit of F1F0-ATP synthase N-terminal domain"/>
    <property type="match status" value="1"/>
</dbReference>
<protein>
    <recommendedName>
        <fullName evidence="5 15">ATP synthase epsilon chain</fullName>
    </recommendedName>
    <alternativeName>
        <fullName evidence="14 15">ATP synthase F1 sector epsilon subunit</fullName>
    </alternativeName>
    <alternativeName>
        <fullName evidence="13 15">F-ATPase epsilon subunit</fullName>
    </alternativeName>
</protein>
<reference evidence="20 21" key="1">
    <citation type="submission" date="2017-08" db="EMBL/GenBank/DDBJ databases">
        <title>A Genome Sequence of Oceanimonas doudoroffii ATCC 27123T.</title>
        <authorList>
            <person name="Brennan M.A."/>
            <person name="Maclea K.S."/>
            <person name="Mcclelland W.D."/>
            <person name="Trachtenberg A.M."/>
        </authorList>
    </citation>
    <scope>NUCLEOTIDE SEQUENCE [LARGE SCALE GENOMIC DNA]</scope>
    <source>
        <strain evidence="20 21">ATCC 27123</strain>
    </source>
</reference>
<dbReference type="PANTHER" id="PTHR13822:SF10">
    <property type="entry name" value="ATP SYNTHASE EPSILON CHAIN, CHLOROPLASTIC"/>
    <property type="match status" value="1"/>
</dbReference>
<keyword evidence="11 15" id="KW-0139">CF(1)</keyword>
<gene>
    <name evidence="15 20" type="primary">atpC</name>
    <name evidence="20" type="ORF">B6S08_17005</name>
</gene>
<evidence type="ECO:0000256" key="13">
    <source>
        <dbReference type="ARBA" id="ARBA00030215"/>
    </source>
</evidence>
<feature type="domain" description="ATP synthase epsilon subunit C-terminal" evidence="18">
    <location>
        <begin position="89"/>
        <end position="134"/>
    </location>
</feature>
<dbReference type="HAMAP" id="MF_00530">
    <property type="entry name" value="ATP_synth_epsil_bac"/>
    <property type="match status" value="1"/>
</dbReference>
<dbReference type="Gene3D" id="2.60.15.10">
    <property type="entry name" value="F0F1 ATP synthase delta/epsilon subunit, N-terminal"/>
    <property type="match status" value="1"/>
</dbReference>
<feature type="coiled-coil region" evidence="17">
    <location>
        <begin position="86"/>
        <end position="113"/>
    </location>
</feature>
<dbReference type="InterPro" id="IPR020546">
    <property type="entry name" value="ATP_synth_F1_dsu/esu_N"/>
</dbReference>
<dbReference type="GO" id="GO:0005886">
    <property type="term" value="C:plasma membrane"/>
    <property type="evidence" value="ECO:0007669"/>
    <property type="project" value="UniProtKB-SubCell"/>
</dbReference>
<evidence type="ECO:0000256" key="6">
    <source>
        <dbReference type="ARBA" id="ARBA00022448"/>
    </source>
</evidence>
<dbReference type="EMBL" id="NBIM01000009">
    <property type="protein sequence ID" value="OXY80606.1"/>
    <property type="molecule type" value="Genomic_DNA"/>
</dbReference>